<evidence type="ECO:0000256" key="19">
    <source>
        <dbReference type="ARBA" id="ARBA00023209"/>
    </source>
</evidence>
<feature type="region of interest" description="Disordered" evidence="23">
    <location>
        <begin position="272"/>
        <end position="359"/>
    </location>
</feature>
<feature type="transmembrane region" description="Helical" evidence="24">
    <location>
        <begin position="172"/>
        <end position="191"/>
    </location>
</feature>
<comment type="cofactor">
    <cofactor evidence="1">
        <name>Mn(2+)</name>
        <dbReference type="ChEBI" id="CHEBI:29035"/>
    </cofactor>
</comment>
<evidence type="ECO:0000256" key="22">
    <source>
        <dbReference type="RuleBase" id="RU003750"/>
    </source>
</evidence>
<dbReference type="Gene3D" id="1.20.120.1760">
    <property type="match status" value="1"/>
</dbReference>
<dbReference type="FunFam" id="1.20.120.1760:FF:000003">
    <property type="entry name" value="CDP-diacylglycerol--inositol 3-phosphatidyltransferase"/>
    <property type="match status" value="1"/>
</dbReference>
<evidence type="ECO:0000256" key="13">
    <source>
        <dbReference type="ARBA" id="ARBA00022840"/>
    </source>
</evidence>
<feature type="region of interest" description="Disordered" evidence="23">
    <location>
        <begin position="480"/>
        <end position="499"/>
    </location>
</feature>
<feature type="domain" description="AAA+ ATPase" evidence="25">
    <location>
        <begin position="994"/>
        <end position="1136"/>
    </location>
</feature>
<dbReference type="Proteomes" id="UP000054988">
    <property type="component" value="Unassembled WGS sequence"/>
</dbReference>
<dbReference type="InterPro" id="IPR027417">
    <property type="entry name" value="P-loop_NTPase"/>
</dbReference>
<name>A0A0W0FUB1_MONRR</name>
<dbReference type="PANTHER" id="PTHR45644">
    <property type="entry name" value="AAA ATPASE, PUTATIVE (AFU_ORTHOLOGUE AFUA_2G12920)-RELATED-RELATED"/>
    <property type="match status" value="1"/>
</dbReference>
<keyword evidence="18 24" id="KW-0472">Membrane</keyword>
<dbReference type="Pfam" id="PF01066">
    <property type="entry name" value="CDP-OH_P_transf"/>
    <property type="match status" value="1"/>
</dbReference>
<evidence type="ECO:0000256" key="10">
    <source>
        <dbReference type="ARBA" id="ARBA00022723"/>
    </source>
</evidence>
<evidence type="ECO:0000256" key="2">
    <source>
        <dbReference type="ARBA" id="ARBA00001946"/>
    </source>
</evidence>
<feature type="region of interest" description="Disordered" evidence="23">
    <location>
        <begin position="1196"/>
        <end position="1218"/>
    </location>
</feature>
<dbReference type="PROSITE" id="PS00674">
    <property type="entry name" value="AAA"/>
    <property type="match status" value="1"/>
</dbReference>
<feature type="region of interest" description="Disordered" evidence="23">
    <location>
        <begin position="907"/>
        <end position="927"/>
    </location>
</feature>
<evidence type="ECO:0000259" key="25">
    <source>
        <dbReference type="SMART" id="SM00382"/>
    </source>
</evidence>
<evidence type="ECO:0000256" key="23">
    <source>
        <dbReference type="SAM" id="MobiDB-lite"/>
    </source>
</evidence>
<keyword evidence="16" id="KW-0443">Lipid metabolism</keyword>
<feature type="transmembrane region" description="Helical" evidence="24">
    <location>
        <begin position="109"/>
        <end position="133"/>
    </location>
</feature>
<keyword evidence="13" id="KW-0067">ATP-binding</keyword>
<comment type="subcellular location">
    <subcellularLocation>
        <location evidence="3">Membrane</location>
        <topology evidence="3">Multi-pass membrane protein</topology>
    </subcellularLocation>
    <subcellularLocation>
        <location evidence="4">Mitochondrion outer membrane</location>
        <topology evidence="4">Single-pass membrane protein</topology>
    </subcellularLocation>
</comment>
<keyword evidence="11" id="KW-0547">Nucleotide-binding</keyword>
<dbReference type="PROSITE" id="PS00379">
    <property type="entry name" value="CDP_ALCOHOL_P_TRANSF"/>
    <property type="match status" value="1"/>
</dbReference>
<keyword evidence="8 22" id="KW-0808">Transferase</keyword>
<dbReference type="InterPro" id="IPR003960">
    <property type="entry name" value="ATPase_AAA_CS"/>
</dbReference>
<evidence type="ECO:0000256" key="1">
    <source>
        <dbReference type="ARBA" id="ARBA00001936"/>
    </source>
</evidence>
<evidence type="ECO:0000256" key="9">
    <source>
        <dbReference type="ARBA" id="ARBA00022692"/>
    </source>
</evidence>
<dbReference type="GO" id="GO:0003881">
    <property type="term" value="F:CDP-diacylglycerol-inositol 3-phosphatidyltransferase activity"/>
    <property type="evidence" value="ECO:0007669"/>
    <property type="project" value="UniProtKB-EC"/>
</dbReference>
<feature type="compositionally biased region" description="Acidic residues" evidence="23">
    <location>
        <begin position="913"/>
        <end position="926"/>
    </location>
</feature>
<evidence type="ECO:0000256" key="20">
    <source>
        <dbReference type="ARBA" id="ARBA00023211"/>
    </source>
</evidence>
<keyword evidence="10" id="KW-0479">Metal-binding</keyword>
<keyword evidence="20" id="KW-0464">Manganese</keyword>
<keyword evidence="7" id="KW-0444">Lipid biosynthesis</keyword>
<sequence length="1315" mass="143832">MTATTSSQDNSPPEPERRSIGLIDARVAVDLATASSYSENVFLFVPNLIGYTRIILAAVSIHYMSYHPIYCTTAYVISCLLDAADGLAARKLKQSSKFGACLDMVTDRCTTTCLLCYLSIAYPTYAIFFQALITLDFSSHYMHISLLTGSESHKRVTSDVSRILRWYYTKKWVLFLICAANELFFVALYLVKWTSSELSAIPFVGIYVPSVIAQIPIAKFVAWCTLPVCALKNVINLVQLWKASKVIVGVDLAERRAKSKSLLKASRAVSLSRPPKAPSSRILTPVSHGKRLTSSTSNTSASTPDAIPPPSEPPTEEFSDSSSPPPLTPAEEVERTRTRRRAVSSIPPKEPEVPELPDDLDIIWTPSRTESNEEHITSALPPDDILEEALHNLYIALHPQTQNRAVFSSPLGPPVEPSLGLYCPIEGGEYVIDATVKELARRTGAEVIVLDAVQLAAGEWGEFGPAANSLQLPRNPLHFASSSSNSRSTAPVDEDDESALPFSSPTKMMLTFLSPSTSAGPSVVASSSRRTVPASKIKVFFDALVNIQVKNTEPKPSAGRSPPRLIYIRDFPTLASTASVWYPPLLSSIRQRRKGAMSRSSSPVPNPMAIIFGMTPPITAPETPLESHPSPVDHNAIMNLLMKGRSPASQISIESSKPSPKSEWSEGTSADSAREKRLRQRLKKWERGENLVQHEFPKYFVQDRSSEEAGASSRPEVIVVGPNTAALSAMSSAAAGIASESENGPSFFRTSILVPNIRSTTRERDCRVARRREINELTIRMGIGVIGGMLQEQQASVSLSPALETVKQQEAEGSRSEESGDSQLEDIVPVTPKTMWESWGQRIETWKDVRRIADRALGSVVAARHGVDEKPSLERTIVSWQDAERAWSAVRGHIEVRKSWIKDALPARTKEEASEEDDTDEVGNDEVIEKVKNDPDLSEHEHRLLPAIVNAASMSTTFSHVHLPQHTIDSVRSIVSLPLLHPKAFQHGVLKEYGMNGCLLFGPPGTGKTLVVRALAKEAGCRMMVISPSDVMDMYIGEGEKLVKAVFSLARRLSPCVVFLDEIDALFGARASARESSGGGAIAHRGIITEFMQEMDGLKTSREDNVIVIGATNRPFDLDDAILRRLPRRLLVDLPGEKERAEILNIFLRDETLAPNLDVNILAQQTDGFSGSDLKNLCVSAAIDAVKEHIKLPWATTTSPASGSMTTESESEKAHESSVSSELKARVLARRNFDKALREITPSSSEALGSLAALRKWNEEFGEGRNNRKKRQVIWGKGLFGFNDKGSAIQPYQEGKAIPAPADPAPANPASETLI</sequence>
<gene>
    <name evidence="26" type="ORF">WG66_7601</name>
</gene>
<dbReference type="PANTHER" id="PTHR45644:SF56">
    <property type="entry name" value="AAA ATPASE, PUTATIVE (AFU_ORTHOLOGUE AFUA_2G12920)-RELATED"/>
    <property type="match status" value="1"/>
</dbReference>
<feature type="transmembrane region" description="Helical" evidence="24">
    <location>
        <begin position="203"/>
        <end position="223"/>
    </location>
</feature>
<protein>
    <recommendedName>
        <fullName evidence="6">CDP-diacylglycerol--inositol 3-phosphatidyltransferase</fullName>
        <ecNumber evidence="6">2.7.8.11</ecNumber>
    </recommendedName>
</protein>
<evidence type="ECO:0000256" key="16">
    <source>
        <dbReference type="ARBA" id="ARBA00023098"/>
    </source>
</evidence>
<keyword evidence="15 24" id="KW-1133">Transmembrane helix</keyword>
<keyword evidence="12" id="KW-1000">Mitochondrion outer membrane</keyword>
<feature type="compositionally biased region" description="Polar residues" evidence="23">
    <location>
        <begin position="1196"/>
        <end position="1208"/>
    </location>
</feature>
<keyword evidence="21" id="KW-1208">Phospholipid metabolism</keyword>
<dbReference type="InterPro" id="IPR003959">
    <property type="entry name" value="ATPase_AAA_core"/>
</dbReference>
<keyword evidence="17" id="KW-0496">Mitochondrion</keyword>
<dbReference type="InterPro" id="IPR051701">
    <property type="entry name" value="Mito_OM_Translocase_MSP1"/>
</dbReference>
<dbReference type="EC" id="2.7.8.11" evidence="6"/>
<dbReference type="GO" id="GO:0046872">
    <property type="term" value="F:metal ion binding"/>
    <property type="evidence" value="ECO:0007669"/>
    <property type="project" value="UniProtKB-KW"/>
</dbReference>
<dbReference type="EMBL" id="LATX01001627">
    <property type="protein sequence ID" value="KTB39900.1"/>
    <property type="molecule type" value="Genomic_DNA"/>
</dbReference>
<evidence type="ECO:0000256" key="8">
    <source>
        <dbReference type="ARBA" id="ARBA00022679"/>
    </source>
</evidence>
<dbReference type="GO" id="GO:0008654">
    <property type="term" value="P:phospholipid biosynthetic process"/>
    <property type="evidence" value="ECO:0007669"/>
    <property type="project" value="UniProtKB-KW"/>
</dbReference>
<dbReference type="Pfam" id="PF00004">
    <property type="entry name" value="AAA"/>
    <property type="match status" value="1"/>
</dbReference>
<feature type="region of interest" description="Disordered" evidence="23">
    <location>
        <begin position="647"/>
        <end position="676"/>
    </location>
</feature>
<organism evidence="26 27">
    <name type="scientific">Moniliophthora roreri</name>
    <name type="common">Frosty pod rot fungus</name>
    <name type="synonym">Monilia roreri</name>
    <dbReference type="NCBI Taxonomy" id="221103"/>
    <lineage>
        <taxon>Eukaryota</taxon>
        <taxon>Fungi</taxon>
        <taxon>Dikarya</taxon>
        <taxon>Basidiomycota</taxon>
        <taxon>Agaricomycotina</taxon>
        <taxon>Agaricomycetes</taxon>
        <taxon>Agaricomycetidae</taxon>
        <taxon>Agaricales</taxon>
        <taxon>Marasmiineae</taxon>
        <taxon>Marasmiaceae</taxon>
        <taxon>Moniliophthora</taxon>
    </lineage>
</organism>
<dbReference type="InterPro" id="IPR048254">
    <property type="entry name" value="CDP_ALCOHOL_P_TRANSF_CS"/>
</dbReference>
<dbReference type="SUPFAM" id="SSF52540">
    <property type="entry name" value="P-loop containing nucleoside triphosphate hydrolases"/>
    <property type="match status" value="1"/>
</dbReference>
<feature type="transmembrane region" description="Helical" evidence="24">
    <location>
        <begin position="41"/>
        <end position="61"/>
    </location>
</feature>
<comment type="similarity">
    <text evidence="5 22">Belongs to the CDP-alcohol phosphatidyltransferase class-I family.</text>
</comment>
<keyword evidence="14" id="KW-0460">Magnesium</keyword>
<reference evidence="26 27" key="1">
    <citation type="submission" date="2015-12" db="EMBL/GenBank/DDBJ databases">
        <title>Draft genome sequence of Moniliophthora roreri, the causal agent of frosty pod rot of cacao.</title>
        <authorList>
            <person name="Aime M.C."/>
            <person name="Diaz-Valderrama J.R."/>
            <person name="Kijpornyongpan T."/>
            <person name="Phillips-Mora W."/>
        </authorList>
    </citation>
    <scope>NUCLEOTIDE SEQUENCE [LARGE SCALE GENOMIC DNA]</scope>
    <source>
        <strain evidence="26 27">MCA 2952</strain>
    </source>
</reference>
<evidence type="ECO:0000256" key="5">
    <source>
        <dbReference type="ARBA" id="ARBA00010441"/>
    </source>
</evidence>
<evidence type="ECO:0000256" key="18">
    <source>
        <dbReference type="ARBA" id="ARBA00023136"/>
    </source>
</evidence>
<evidence type="ECO:0000313" key="26">
    <source>
        <dbReference type="EMBL" id="KTB39900.1"/>
    </source>
</evidence>
<accession>A0A0W0FUB1</accession>
<dbReference type="InterPro" id="IPR003593">
    <property type="entry name" value="AAA+_ATPase"/>
</dbReference>
<dbReference type="InterPro" id="IPR041569">
    <property type="entry name" value="AAA_lid_3"/>
</dbReference>
<keyword evidence="9 24" id="KW-0812">Transmembrane</keyword>
<evidence type="ECO:0000256" key="6">
    <source>
        <dbReference type="ARBA" id="ARBA00013212"/>
    </source>
</evidence>
<evidence type="ECO:0000313" key="27">
    <source>
        <dbReference type="Proteomes" id="UP000054988"/>
    </source>
</evidence>
<comment type="cofactor">
    <cofactor evidence="2">
        <name>Mg(2+)</name>
        <dbReference type="ChEBI" id="CHEBI:18420"/>
    </cofactor>
</comment>
<dbReference type="Pfam" id="PF17862">
    <property type="entry name" value="AAA_lid_3"/>
    <property type="match status" value="1"/>
</dbReference>
<feature type="compositionally biased region" description="Low complexity" evidence="23">
    <location>
        <begin position="649"/>
        <end position="662"/>
    </location>
</feature>
<evidence type="ECO:0000256" key="24">
    <source>
        <dbReference type="SAM" id="Phobius"/>
    </source>
</evidence>
<feature type="region of interest" description="Disordered" evidence="23">
    <location>
        <begin position="1295"/>
        <end position="1315"/>
    </location>
</feature>
<evidence type="ECO:0000256" key="11">
    <source>
        <dbReference type="ARBA" id="ARBA00022741"/>
    </source>
</evidence>
<evidence type="ECO:0000256" key="14">
    <source>
        <dbReference type="ARBA" id="ARBA00022842"/>
    </source>
</evidence>
<proteinExistence type="inferred from homology"/>
<evidence type="ECO:0000256" key="7">
    <source>
        <dbReference type="ARBA" id="ARBA00022516"/>
    </source>
</evidence>
<dbReference type="InterPro" id="IPR000462">
    <property type="entry name" value="CDP-OH_P_trans"/>
</dbReference>
<evidence type="ECO:0000256" key="3">
    <source>
        <dbReference type="ARBA" id="ARBA00004141"/>
    </source>
</evidence>
<evidence type="ECO:0000256" key="12">
    <source>
        <dbReference type="ARBA" id="ARBA00022787"/>
    </source>
</evidence>
<feature type="compositionally biased region" description="Low complexity" evidence="23">
    <location>
        <begin position="293"/>
        <end position="305"/>
    </location>
</feature>
<comment type="caution">
    <text evidence="26">The sequence shown here is derived from an EMBL/GenBank/DDBJ whole genome shotgun (WGS) entry which is preliminary data.</text>
</comment>
<dbReference type="Gene3D" id="3.40.50.300">
    <property type="entry name" value="P-loop containing nucleotide triphosphate hydrolases"/>
    <property type="match status" value="1"/>
</dbReference>
<dbReference type="Gene3D" id="1.10.8.60">
    <property type="match status" value="1"/>
</dbReference>
<dbReference type="InterPro" id="IPR043130">
    <property type="entry name" value="CDP-OH_PTrfase_TM_dom"/>
</dbReference>
<evidence type="ECO:0000256" key="15">
    <source>
        <dbReference type="ARBA" id="ARBA00022989"/>
    </source>
</evidence>
<dbReference type="GO" id="GO:0016887">
    <property type="term" value="F:ATP hydrolysis activity"/>
    <property type="evidence" value="ECO:0007669"/>
    <property type="project" value="InterPro"/>
</dbReference>
<dbReference type="GO" id="GO:0005741">
    <property type="term" value="C:mitochondrial outer membrane"/>
    <property type="evidence" value="ECO:0007669"/>
    <property type="project" value="UniProtKB-SubCell"/>
</dbReference>
<keyword evidence="19" id="KW-0594">Phospholipid biosynthesis</keyword>
<dbReference type="SMART" id="SM00382">
    <property type="entry name" value="AAA"/>
    <property type="match status" value="1"/>
</dbReference>
<evidence type="ECO:0000256" key="17">
    <source>
        <dbReference type="ARBA" id="ARBA00023128"/>
    </source>
</evidence>
<evidence type="ECO:0000256" key="21">
    <source>
        <dbReference type="ARBA" id="ARBA00023264"/>
    </source>
</evidence>
<evidence type="ECO:0000256" key="4">
    <source>
        <dbReference type="ARBA" id="ARBA00004572"/>
    </source>
</evidence>
<dbReference type="eggNOG" id="KOG0737">
    <property type="taxonomic scope" value="Eukaryota"/>
</dbReference>
<dbReference type="GO" id="GO:0005524">
    <property type="term" value="F:ATP binding"/>
    <property type="evidence" value="ECO:0007669"/>
    <property type="project" value="UniProtKB-KW"/>
</dbReference>